<feature type="compositionally biased region" description="Polar residues" evidence="7">
    <location>
        <begin position="341"/>
        <end position="372"/>
    </location>
</feature>
<dbReference type="InterPro" id="IPR001611">
    <property type="entry name" value="Leu-rich_rpt"/>
</dbReference>
<feature type="region of interest" description="Disordered" evidence="7">
    <location>
        <begin position="263"/>
        <end position="372"/>
    </location>
</feature>
<comment type="subcellular location">
    <subcellularLocation>
        <location evidence="1">Cell projection</location>
        <location evidence="1">Cilium</location>
    </subcellularLocation>
</comment>
<comment type="similarity">
    <text evidence="2">Belongs to the DNAAF1 family.</text>
</comment>
<evidence type="ECO:0000256" key="7">
    <source>
        <dbReference type="SAM" id="MobiDB-lite"/>
    </source>
</evidence>
<reference evidence="9" key="2">
    <citation type="submission" date="2020-10" db="UniProtKB">
        <authorList>
            <consortium name="WormBaseParasite"/>
        </authorList>
    </citation>
    <scope>IDENTIFICATION</scope>
</reference>
<name>A0A7E4VAG0_PANRE</name>
<dbReference type="Gene3D" id="3.80.10.10">
    <property type="entry name" value="Ribonuclease Inhibitor"/>
    <property type="match status" value="1"/>
</dbReference>
<reference evidence="8" key="1">
    <citation type="journal article" date="2013" name="Genetics">
        <title>The draft genome and transcriptome of Panagrellus redivivus are shaped by the harsh demands of a free-living lifestyle.</title>
        <authorList>
            <person name="Srinivasan J."/>
            <person name="Dillman A.R."/>
            <person name="Macchietto M.G."/>
            <person name="Heikkinen L."/>
            <person name="Lakso M."/>
            <person name="Fracchia K.M."/>
            <person name="Antoshechkin I."/>
            <person name="Mortazavi A."/>
            <person name="Wong G."/>
            <person name="Sternberg P.W."/>
        </authorList>
    </citation>
    <scope>NUCLEOTIDE SEQUENCE [LARGE SCALE GENOMIC DNA]</scope>
    <source>
        <strain evidence="8">MT8872</strain>
    </source>
</reference>
<keyword evidence="5" id="KW-0969">Cilium</keyword>
<dbReference type="GO" id="GO:0005929">
    <property type="term" value="C:cilium"/>
    <property type="evidence" value="ECO:0007669"/>
    <property type="project" value="UniProtKB-SubCell"/>
</dbReference>
<evidence type="ECO:0000313" key="9">
    <source>
        <dbReference type="WBParaSite" id="Pan_g18606.t1"/>
    </source>
</evidence>
<dbReference type="SUPFAM" id="SSF52058">
    <property type="entry name" value="L domain-like"/>
    <property type="match status" value="1"/>
</dbReference>
<dbReference type="SMART" id="SM00369">
    <property type="entry name" value="LRR_TYP"/>
    <property type="match status" value="3"/>
</dbReference>
<evidence type="ECO:0000313" key="8">
    <source>
        <dbReference type="Proteomes" id="UP000492821"/>
    </source>
</evidence>
<evidence type="ECO:0000256" key="2">
    <source>
        <dbReference type="ARBA" id="ARBA00006453"/>
    </source>
</evidence>
<feature type="compositionally biased region" description="Polar residues" evidence="7">
    <location>
        <begin position="283"/>
        <end position="295"/>
    </location>
</feature>
<dbReference type="PANTHER" id="PTHR45973">
    <property type="entry name" value="PROTEIN PHOSPHATASE 1 REGULATORY SUBUNIT SDS22-RELATED"/>
    <property type="match status" value="1"/>
</dbReference>
<evidence type="ECO:0000256" key="3">
    <source>
        <dbReference type="ARBA" id="ARBA00022614"/>
    </source>
</evidence>
<dbReference type="SMART" id="SM00364">
    <property type="entry name" value="LRR_BAC"/>
    <property type="match status" value="3"/>
</dbReference>
<dbReference type="AlphaFoldDB" id="A0A7E4VAG0"/>
<dbReference type="PANTHER" id="PTHR45973:SF9">
    <property type="entry name" value="LEUCINE-RICH REPEAT-CONTAINING PROTEIN 46"/>
    <property type="match status" value="1"/>
</dbReference>
<dbReference type="WBParaSite" id="Pan_g18606.t1">
    <property type="protein sequence ID" value="Pan_g18606.t1"/>
    <property type="gene ID" value="Pan_g18606"/>
</dbReference>
<dbReference type="InterPro" id="IPR032675">
    <property type="entry name" value="LRR_dom_sf"/>
</dbReference>
<accession>A0A7E4VAG0</accession>
<organism evidence="8 9">
    <name type="scientific">Panagrellus redivivus</name>
    <name type="common">Microworm</name>
    <dbReference type="NCBI Taxonomy" id="6233"/>
    <lineage>
        <taxon>Eukaryota</taxon>
        <taxon>Metazoa</taxon>
        <taxon>Ecdysozoa</taxon>
        <taxon>Nematoda</taxon>
        <taxon>Chromadorea</taxon>
        <taxon>Rhabditida</taxon>
        <taxon>Tylenchina</taxon>
        <taxon>Panagrolaimomorpha</taxon>
        <taxon>Panagrolaimoidea</taxon>
        <taxon>Panagrolaimidae</taxon>
        <taxon>Panagrellus</taxon>
    </lineage>
</organism>
<feature type="compositionally biased region" description="Basic and acidic residues" evidence="7">
    <location>
        <begin position="271"/>
        <end position="282"/>
    </location>
</feature>
<sequence length="627" mass="69196">RILKASNPVFMCEFVIYDLRFTFPLVNELVELTELNLGSNHLTQLPDLKRLPKLTVLNLAGNSLTTIKDAATRLPSTLESIDLRENQISDLTEVGFLKSLPQLKCFGLSGNSATVGDFNYRPFVASRLISVTTIDGNDLSDEELLLGQRFHLGKTFASFFPGCNRQSELVELLAKQSPPCSNPFSALTPTNPRLVNVKQDFVHNRSDLDSTSSMSDLELTPKRVTRSVPDVRRRANIRVVSPSRGNRHSSIIAPVLPRPYLKLPDLLSPEPDSRDSDTESARSTDTVVMTESISLQLDLETPTVEPLSFPPPTPTPEPRPEPFSPDLSCVQEVTEPESGLEVSSTPQRPQRTVPSSSEKPQASVNATSRIPTPTKTVLEQINEDSIIQKMTTQKLGWTNIVKESPFPSLISDDQDVAPPKVTPKTTATPAKVAPRTPASEATPTAPAAPETAEINLLVKGVADKISEILQQAIQTPNMEVLKRLESIEKMLKNPPTRDEAVETRHTSAPSTVTFPDMMRMFLPMPTKLQISPEPDDTTLVSWDTMSPVLPTVRGYAVYIDGKFHTEVKTNVIRFRCPINGRRIAIESISAMNDRSLRAEIVAGTNYSNKENVATTQKRILTPRSARI</sequence>
<feature type="compositionally biased region" description="Pro residues" evidence="7">
    <location>
        <begin position="308"/>
        <end position="323"/>
    </location>
</feature>
<dbReference type="InterPro" id="IPR050576">
    <property type="entry name" value="Cilia_flagella_integrity"/>
</dbReference>
<dbReference type="PROSITE" id="PS51450">
    <property type="entry name" value="LRR"/>
    <property type="match status" value="2"/>
</dbReference>
<dbReference type="Pfam" id="PF13855">
    <property type="entry name" value="LRR_8"/>
    <property type="match status" value="1"/>
</dbReference>
<evidence type="ECO:0000256" key="5">
    <source>
        <dbReference type="ARBA" id="ARBA00023069"/>
    </source>
</evidence>
<feature type="region of interest" description="Disordered" evidence="7">
    <location>
        <begin position="410"/>
        <end position="448"/>
    </location>
</feature>
<keyword evidence="4" id="KW-0677">Repeat</keyword>
<proteinExistence type="inferred from homology"/>
<dbReference type="Proteomes" id="UP000492821">
    <property type="component" value="Unassembled WGS sequence"/>
</dbReference>
<keyword evidence="8" id="KW-1185">Reference proteome</keyword>
<evidence type="ECO:0000256" key="4">
    <source>
        <dbReference type="ARBA" id="ARBA00022737"/>
    </source>
</evidence>
<dbReference type="InterPro" id="IPR003591">
    <property type="entry name" value="Leu-rich_rpt_typical-subtyp"/>
</dbReference>
<keyword evidence="3" id="KW-0433">Leucine-rich repeat</keyword>
<feature type="compositionally biased region" description="Low complexity" evidence="7">
    <location>
        <begin position="416"/>
        <end position="448"/>
    </location>
</feature>
<evidence type="ECO:0000256" key="1">
    <source>
        <dbReference type="ARBA" id="ARBA00004138"/>
    </source>
</evidence>
<protein>
    <submittedName>
        <fullName evidence="9">Fibronectin type-III domain-containing protein</fullName>
    </submittedName>
</protein>
<evidence type="ECO:0000256" key="6">
    <source>
        <dbReference type="ARBA" id="ARBA00023273"/>
    </source>
</evidence>
<keyword evidence="6" id="KW-0966">Cell projection</keyword>